<reference evidence="2 3" key="1">
    <citation type="submission" date="2021-06" db="EMBL/GenBank/DDBJ databases">
        <authorList>
            <person name="Jeong J.W."/>
        </authorList>
    </citation>
    <scope>NUCLEOTIDE SEQUENCE [LARGE SCALE GENOMIC DNA]</scope>
    <source>
        <strain evidence="2 3">MMS21-TAE1-1</strain>
    </source>
</reference>
<comment type="caution">
    <text evidence="2">The sequence shown here is derived from an EMBL/GenBank/DDBJ whole genome shotgun (WGS) entry which is preliminary data.</text>
</comment>
<evidence type="ECO:0000313" key="3">
    <source>
        <dbReference type="Proteomes" id="UP000824166"/>
    </source>
</evidence>
<sequence>MAIWDLADELTHPLDFLLIQNGFINLFHQRSILDETVSWLRDHRYKVVQVDAAAWQSQADLHQDIAQALDFPDYYGSNLAALNDCLSDVAVQTYGWTPTDTGLVLAIDGYETFEGRDAPTAHHLLDIFARQATYAALFGHRMMCLVRTEDPKLEIPPVGGLSVAWNQREVLDAR</sequence>
<dbReference type="RefSeq" id="WP_216925675.1">
    <property type="nucleotide sequence ID" value="NZ_JAHOPC010000009.1"/>
</dbReference>
<name>A0ABS6IAW4_9MICC</name>
<evidence type="ECO:0000259" key="1">
    <source>
        <dbReference type="Pfam" id="PF01337"/>
    </source>
</evidence>
<gene>
    <name evidence="2" type="ORF">KSW38_14730</name>
</gene>
<dbReference type="InterPro" id="IPR000468">
    <property type="entry name" value="Barstar"/>
</dbReference>
<dbReference type="Pfam" id="PF01337">
    <property type="entry name" value="Barstar"/>
    <property type="match status" value="1"/>
</dbReference>
<dbReference type="EMBL" id="JAHOPC010000009">
    <property type="protein sequence ID" value="MBU8867544.1"/>
    <property type="molecule type" value="Genomic_DNA"/>
</dbReference>
<protein>
    <submittedName>
        <fullName evidence="2">Barstar family protein</fullName>
    </submittedName>
</protein>
<keyword evidence="3" id="KW-1185">Reference proteome</keyword>
<organism evidence="2 3">
    <name type="scientific">Paenarthrobacter aromaticivorans</name>
    <dbReference type="NCBI Taxonomy" id="2849150"/>
    <lineage>
        <taxon>Bacteria</taxon>
        <taxon>Bacillati</taxon>
        <taxon>Actinomycetota</taxon>
        <taxon>Actinomycetes</taxon>
        <taxon>Micrococcales</taxon>
        <taxon>Micrococcaceae</taxon>
        <taxon>Paenarthrobacter</taxon>
    </lineage>
</organism>
<dbReference type="Proteomes" id="UP000824166">
    <property type="component" value="Unassembled WGS sequence"/>
</dbReference>
<feature type="domain" description="Barstar (barnase inhibitor)" evidence="1">
    <location>
        <begin position="46"/>
        <end position="145"/>
    </location>
</feature>
<accession>A0ABS6IAW4</accession>
<proteinExistence type="predicted"/>
<evidence type="ECO:0000313" key="2">
    <source>
        <dbReference type="EMBL" id="MBU8867544.1"/>
    </source>
</evidence>